<reference evidence="4" key="1">
    <citation type="submission" date="2023-07" db="EMBL/GenBank/DDBJ databases">
        <title>A chromosome-level genome assembly of Lolium multiflorum.</title>
        <authorList>
            <person name="Chen Y."/>
            <person name="Copetti D."/>
            <person name="Kolliker R."/>
            <person name="Studer B."/>
        </authorList>
    </citation>
    <scope>NUCLEOTIDE SEQUENCE</scope>
    <source>
        <strain evidence="4">02402/16</strain>
        <tissue evidence="4">Leaf</tissue>
    </source>
</reference>
<dbReference type="EMBL" id="JAUUTY010000006">
    <property type="protein sequence ID" value="KAK1617243.1"/>
    <property type="molecule type" value="Genomic_DNA"/>
</dbReference>
<gene>
    <name evidence="4" type="ORF">QYE76_022760</name>
</gene>
<feature type="compositionally biased region" description="Low complexity" evidence="2">
    <location>
        <begin position="362"/>
        <end position="399"/>
    </location>
</feature>
<dbReference type="PANTHER" id="PTHR48038">
    <property type="entry name" value="RIBONUCLEOPROTEIN RB97D"/>
    <property type="match status" value="1"/>
</dbReference>
<feature type="region of interest" description="Disordered" evidence="2">
    <location>
        <begin position="149"/>
        <end position="182"/>
    </location>
</feature>
<dbReference type="InterPro" id="IPR000504">
    <property type="entry name" value="RRM_dom"/>
</dbReference>
<evidence type="ECO:0000256" key="2">
    <source>
        <dbReference type="SAM" id="MobiDB-lite"/>
    </source>
</evidence>
<name>A0AAD8R8Y9_LOLMU</name>
<feature type="domain" description="RRM" evidence="3">
    <location>
        <begin position="1"/>
        <end position="71"/>
    </location>
</feature>
<keyword evidence="5" id="KW-1185">Reference proteome</keyword>
<feature type="region of interest" description="Disordered" evidence="2">
    <location>
        <begin position="292"/>
        <end position="446"/>
    </location>
</feature>
<evidence type="ECO:0000313" key="5">
    <source>
        <dbReference type="Proteomes" id="UP001231189"/>
    </source>
</evidence>
<organism evidence="4 5">
    <name type="scientific">Lolium multiflorum</name>
    <name type="common">Italian ryegrass</name>
    <name type="synonym">Lolium perenne subsp. multiflorum</name>
    <dbReference type="NCBI Taxonomy" id="4521"/>
    <lineage>
        <taxon>Eukaryota</taxon>
        <taxon>Viridiplantae</taxon>
        <taxon>Streptophyta</taxon>
        <taxon>Embryophyta</taxon>
        <taxon>Tracheophyta</taxon>
        <taxon>Spermatophyta</taxon>
        <taxon>Magnoliopsida</taxon>
        <taxon>Liliopsida</taxon>
        <taxon>Poales</taxon>
        <taxon>Poaceae</taxon>
        <taxon>BOP clade</taxon>
        <taxon>Pooideae</taxon>
        <taxon>Poodae</taxon>
        <taxon>Poeae</taxon>
        <taxon>Poeae Chloroplast Group 2 (Poeae type)</taxon>
        <taxon>Loliodinae</taxon>
        <taxon>Loliinae</taxon>
        <taxon>Lolium</taxon>
    </lineage>
</organism>
<evidence type="ECO:0000256" key="1">
    <source>
        <dbReference type="PROSITE-ProRule" id="PRU00176"/>
    </source>
</evidence>
<dbReference type="CDD" id="cd00590">
    <property type="entry name" value="RRM_SF"/>
    <property type="match status" value="1"/>
</dbReference>
<accession>A0AAD8R8Y9</accession>
<feature type="compositionally biased region" description="Basic and acidic residues" evidence="2">
    <location>
        <begin position="159"/>
        <end position="182"/>
    </location>
</feature>
<dbReference type="Pfam" id="PF00076">
    <property type="entry name" value="RRM_1"/>
    <property type="match status" value="1"/>
</dbReference>
<feature type="compositionally biased region" description="Basic and acidic residues" evidence="2">
    <location>
        <begin position="117"/>
        <end position="136"/>
    </location>
</feature>
<dbReference type="Gene3D" id="3.30.70.330">
    <property type="match status" value="1"/>
</dbReference>
<keyword evidence="1" id="KW-0694">RNA-binding</keyword>
<dbReference type="InterPro" id="IPR012677">
    <property type="entry name" value="Nucleotide-bd_a/b_plait_sf"/>
</dbReference>
<sequence length="617" mass="69161">MSLHIGGLSSAVQEHYLQRVFQKFGPCTVRRMKDRYGFAVFDASGDAARALRQLHGTFVCGRRITVNWSKHQPNHSRSFRRSSRKIGSSNGRASRDGVDNFRLSEPAAQKSDPVDGVEEKNNHMSHDKSHNPDDIVEKNSDEIAEGMKEAGESIGEDPGEMKMDDGGTSDARENNGEDPVEMKMDDGGTSGANAIEHDRWGETGIGNHGGDDDDFDRFEPYHGYRKREEKKKTVKAEHRRISEKWQKHPAERFEQNHGKSRALPTCYKTLGDGFSLREREELRLREFRYPSTRRPESHVDPMTRAHHRVQDFRKPFSDRTGRAPKLSDVPRLDRTHIPQSENMAEAPKEAHNGSKLKRSREPSLSSERNSSCSRSRSPCPRSRAQSPSHSAHSSSKSSQPTQHGGLKLGPRSNLSHHGPLSVSVSPKCDSPPAAARSELRHMDDCKQEAEGSRLNCEIPAASSKLGAQSNGDLPVPGVDVKVSGHAETNLHKDMVDDIVGDALLGETTNPEDTLSVKSNMEHVVKKGRIISLKLTTSEVVSALKHYGVETREVVLSNQTVENYFGAARLWPWEIIYYRRSKKGPISTENYGKRLEQNKEFGIVDQYVRSSSGWWERH</sequence>
<dbReference type="PANTHER" id="PTHR48038:SF2">
    <property type="entry name" value="OS02G0536400 PROTEIN"/>
    <property type="match status" value="1"/>
</dbReference>
<evidence type="ECO:0000313" key="4">
    <source>
        <dbReference type="EMBL" id="KAK1617243.1"/>
    </source>
</evidence>
<evidence type="ECO:0000259" key="3">
    <source>
        <dbReference type="PROSITE" id="PS50102"/>
    </source>
</evidence>
<feature type="compositionally biased region" description="Basic and acidic residues" evidence="2">
    <location>
        <begin position="437"/>
        <end position="446"/>
    </location>
</feature>
<dbReference type="Proteomes" id="UP001231189">
    <property type="component" value="Unassembled WGS sequence"/>
</dbReference>
<feature type="compositionally biased region" description="Basic and acidic residues" evidence="2">
    <location>
        <begin position="292"/>
        <end position="321"/>
    </location>
</feature>
<proteinExistence type="predicted"/>
<dbReference type="SMART" id="SM00360">
    <property type="entry name" value="RRM"/>
    <property type="match status" value="1"/>
</dbReference>
<dbReference type="InterPro" id="IPR035979">
    <property type="entry name" value="RBD_domain_sf"/>
</dbReference>
<feature type="region of interest" description="Disordered" evidence="2">
    <location>
        <begin position="70"/>
        <end position="136"/>
    </location>
</feature>
<protein>
    <recommendedName>
        <fullName evidence="3">RRM domain-containing protein</fullName>
    </recommendedName>
</protein>
<dbReference type="PROSITE" id="PS50102">
    <property type="entry name" value="RRM"/>
    <property type="match status" value="1"/>
</dbReference>
<dbReference type="SUPFAM" id="SSF54928">
    <property type="entry name" value="RNA-binding domain, RBD"/>
    <property type="match status" value="1"/>
</dbReference>
<dbReference type="AlphaFoldDB" id="A0AAD8R8Y9"/>
<dbReference type="GO" id="GO:0003723">
    <property type="term" value="F:RNA binding"/>
    <property type="evidence" value="ECO:0007669"/>
    <property type="project" value="UniProtKB-UniRule"/>
</dbReference>
<feature type="compositionally biased region" description="Basic residues" evidence="2">
    <location>
        <begin position="72"/>
        <end position="84"/>
    </location>
</feature>
<comment type="caution">
    <text evidence="4">The sequence shown here is derived from an EMBL/GenBank/DDBJ whole genome shotgun (WGS) entry which is preliminary data.</text>
</comment>